<dbReference type="PANTHER" id="PTHR43818:SF11">
    <property type="entry name" value="BCDNA.GH03377"/>
    <property type="match status" value="1"/>
</dbReference>
<dbReference type="RefSeq" id="WP_307157781.1">
    <property type="nucleotide sequence ID" value="NZ_JAUSWH010000005.1"/>
</dbReference>
<proteinExistence type="predicted"/>
<evidence type="ECO:0000256" key="1">
    <source>
        <dbReference type="ARBA" id="ARBA00023002"/>
    </source>
</evidence>
<dbReference type="EMBL" id="JAUSWH010000005">
    <property type="protein sequence ID" value="MDQ0455581.1"/>
    <property type="molecule type" value="Genomic_DNA"/>
</dbReference>
<dbReference type="InterPro" id="IPR050463">
    <property type="entry name" value="Gfo/Idh/MocA_oxidrdct_glycsds"/>
</dbReference>
<gene>
    <name evidence="3" type="ORF">QO005_001921</name>
</gene>
<evidence type="ECO:0000259" key="2">
    <source>
        <dbReference type="Pfam" id="PF01408"/>
    </source>
</evidence>
<feature type="domain" description="Gfo/Idh/MocA-like oxidoreductase N-terminal" evidence="2">
    <location>
        <begin position="21"/>
        <end position="138"/>
    </location>
</feature>
<dbReference type="Pfam" id="PF01408">
    <property type="entry name" value="GFO_IDH_MocA"/>
    <property type="match status" value="1"/>
</dbReference>
<accession>A0ABU0IBI2</accession>
<dbReference type="Proteomes" id="UP001235269">
    <property type="component" value="Unassembled WGS sequence"/>
</dbReference>
<name>A0ABU0IBI2_9HYPH</name>
<protein>
    <submittedName>
        <fullName evidence="3">Dehydrogenase</fullName>
    </submittedName>
</protein>
<comment type="caution">
    <text evidence="3">The sequence shown here is derived from an EMBL/GenBank/DDBJ whole genome shotgun (WGS) entry which is preliminary data.</text>
</comment>
<evidence type="ECO:0000313" key="4">
    <source>
        <dbReference type="Proteomes" id="UP001235269"/>
    </source>
</evidence>
<dbReference type="PANTHER" id="PTHR43818">
    <property type="entry name" value="BCDNA.GH03377"/>
    <property type="match status" value="1"/>
</dbReference>
<keyword evidence="1" id="KW-0560">Oxidoreductase</keyword>
<reference evidence="3 4" key="1">
    <citation type="submission" date="2023-07" db="EMBL/GenBank/DDBJ databases">
        <title>Genomic Encyclopedia of Type Strains, Phase IV (KMG-IV): sequencing the most valuable type-strain genomes for metagenomic binning, comparative biology and taxonomic classification.</title>
        <authorList>
            <person name="Goeker M."/>
        </authorList>
    </citation>
    <scope>NUCLEOTIDE SEQUENCE [LARGE SCALE GENOMIC DNA]</scope>
    <source>
        <strain evidence="3 4">DSM 100301</strain>
    </source>
</reference>
<sequence>MNMTVINGRAALALEADSRLRLGMLGAGRAARECMTALSRTDFLEISAIGETEPARAQAALALAPEAERTLDLSGLLARELDAVVIGSNSVSNAEHSLLALARFLPVFCLRPIGRCADEVQAVVDAARSLDRCLQVDFAYRDNDRAAGLRQQFRQGSLGAVNRIRIDAHLATPLEDAEARHVRLAEFWHHLIDLPLWLLDHPAVTSLTVGEPSPERIEVQMELEGGVRLDIVSHIHQSREEGEFLSLALGTSREDQRLCLSRGRINALLGILPPGAAWPQTLPPAQAATRWARRLLLEQGFIGESEMMISVAKLVDQVIGPR</sequence>
<dbReference type="Gene3D" id="3.30.360.10">
    <property type="entry name" value="Dihydrodipicolinate Reductase, domain 2"/>
    <property type="match status" value="1"/>
</dbReference>
<organism evidence="3 4">
    <name type="scientific">Rhizobium paknamense</name>
    <dbReference type="NCBI Taxonomy" id="1206817"/>
    <lineage>
        <taxon>Bacteria</taxon>
        <taxon>Pseudomonadati</taxon>
        <taxon>Pseudomonadota</taxon>
        <taxon>Alphaproteobacteria</taxon>
        <taxon>Hyphomicrobiales</taxon>
        <taxon>Rhizobiaceae</taxon>
        <taxon>Rhizobium/Agrobacterium group</taxon>
        <taxon>Rhizobium</taxon>
    </lineage>
</organism>
<dbReference type="Gene3D" id="3.40.50.720">
    <property type="entry name" value="NAD(P)-binding Rossmann-like Domain"/>
    <property type="match status" value="1"/>
</dbReference>
<evidence type="ECO:0000313" key="3">
    <source>
        <dbReference type="EMBL" id="MDQ0455581.1"/>
    </source>
</evidence>
<dbReference type="InterPro" id="IPR036291">
    <property type="entry name" value="NAD(P)-bd_dom_sf"/>
</dbReference>
<dbReference type="InterPro" id="IPR000683">
    <property type="entry name" value="Gfo/Idh/MocA-like_OxRdtase_N"/>
</dbReference>
<dbReference type="SUPFAM" id="SSF51735">
    <property type="entry name" value="NAD(P)-binding Rossmann-fold domains"/>
    <property type="match status" value="1"/>
</dbReference>
<keyword evidence="4" id="KW-1185">Reference proteome</keyword>